<feature type="transmembrane region" description="Helical" evidence="10">
    <location>
        <begin position="60"/>
        <end position="83"/>
    </location>
</feature>
<dbReference type="SMART" id="SM01207">
    <property type="entry name" value="G3P_acyltransf"/>
    <property type="match status" value="1"/>
</dbReference>
<dbReference type="AlphaFoldDB" id="A0A449B3R6"/>
<feature type="transmembrane region" description="Helical" evidence="10">
    <location>
        <begin position="7"/>
        <end position="35"/>
    </location>
</feature>
<dbReference type="EC" id="2.3.1.275" evidence="10"/>
<comment type="similarity">
    <text evidence="10">Belongs to the PlsY family.</text>
</comment>
<keyword evidence="8 10" id="KW-0594">Phospholipid biosynthesis</keyword>
<dbReference type="Pfam" id="PF02660">
    <property type="entry name" value="G3P_acyltransf"/>
    <property type="match status" value="1"/>
</dbReference>
<keyword evidence="6 10" id="KW-0443">Lipid metabolism</keyword>
<evidence type="ECO:0000256" key="3">
    <source>
        <dbReference type="ARBA" id="ARBA00022679"/>
    </source>
</evidence>
<dbReference type="GO" id="GO:0043772">
    <property type="term" value="F:acyl-phosphate glycerol-3-phosphate acyltransferase activity"/>
    <property type="evidence" value="ECO:0007669"/>
    <property type="project" value="UniProtKB-UniRule"/>
</dbReference>
<dbReference type="PANTHER" id="PTHR30309">
    <property type="entry name" value="INNER MEMBRANE PROTEIN YGIH"/>
    <property type="match status" value="1"/>
</dbReference>
<evidence type="ECO:0000256" key="7">
    <source>
        <dbReference type="ARBA" id="ARBA00023136"/>
    </source>
</evidence>
<keyword evidence="5 10" id="KW-1133">Transmembrane helix</keyword>
<feature type="transmembrane region" description="Helical" evidence="10">
    <location>
        <begin position="160"/>
        <end position="179"/>
    </location>
</feature>
<evidence type="ECO:0000256" key="6">
    <source>
        <dbReference type="ARBA" id="ARBA00023098"/>
    </source>
</evidence>
<keyword evidence="2 10" id="KW-0444">Lipid biosynthesis</keyword>
<protein>
    <recommendedName>
        <fullName evidence="10">Glycerol-3-phosphate acyltransferase</fullName>
    </recommendedName>
    <alternativeName>
        <fullName evidence="10">Acyl-PO4 G3P acyltransferase</fullName>
    </alternativeName>
    <alternativeName>
        <fullName evidence="10">Acyl-phosphate--glycerol-3-phosphate acyltransferase</fullName>
    </alternativeName>
    <alternativeName>
        <fullName evidence="10">G3P acyltransferase</fullName>
        <shortName evidence="10">GPAT</shortName>
        <ecNumber evidence="10">2.3.1.275</ecNumber>
    </alternativeName>
    <alternativeName>
        <fullName evidence="10">Lysophosphatidic acid synthase</fullName>
        <shortName evidence="10">LPA synthase</shortName>
    </alternativeName>
</protein>
<comment type="catalytic activity">
    <reaction evidence="10">
        <text>an acyl phosphate + sn-glycerol 3-phosphate = a 1-acyl-sn-glycero-3-phosphate + phosphate</text>
        <dbReference type="Rhea" id="RHEA:34075"/>
        <dbReference type="ChEBI" id="CHEBI:43474"/>
        <dbReference type="ChEBI" id="CHEBI:57597"/>
        <dbReference type="ChEBI" id="CHEBI:57970"/>
        <dbReference type="ChEBI" id="CHEBI:59918"/>
        <dbReference type="EC" id="2.3.1.275"/>
    </reaction>
</comment>
<keyword evidence="7 10" id="KW-0472">Membrane</keyword>
<dbReference type="GO" id="GO:0008654">
    <property type="term" value="P:phospholipid biosynthetic process"/>
    <property type="evidence" value="ECO:0007669"/>
    <property type="project" value="UniProtKB-UniRule"/>
</dbReference>
<keyword evidence="12" id="KW-1185">Reference proteome</keyword>
<feature type="transmembrane region" description="Helical" evidence="10">
    <location>
        <begin position="199"/>
        <end position="220"/>
    </location>
</feature>
<keyword evidence="3 10" id="KW-0808">Transferase</keyword>
<evidence type="ECO:0000256" key="1">
    <source>
        <dbReference type="ARBA" id="ARBA00022475"/>
    </source>
</evidence>
<sequence>MQILYSILINLGLFVIGYLFVGSFNTSIIITKFFIKDDIRTHNSGNAGATNALRTYGKKIALLIFFSDLLKVIIPTLITIILLNHVNIFIELRINNIFVSPQSLALGIVIGHIYPIYFKFKGGKGVACTIGLFMTINILLLIIAAIVFFLIVIKTKYVSLGSIISAIILIPFVFIPWTINGILGYWFNNVELVNSFNKVASYWYVSPIIYTISAIITVIAHHSNIKRLINKTENKFSSSRKK</sequence>
<proteinExistence type="inferred from homology"/>
<feature type="transmembrane region" description="Helical" evidence="10">
    <location>
        <begin position="130"/>
        <end position="153"/>
    </location>
</feature>
<organism evidence="11 12">
    <name type="scientific">Mycoplasmopsis maculosa</name>
    <dbReference type="NCBI Taxonomy" id="114885"/>
    <lineage>
        <taxon>Bacteria</taxon>
        <taxon>Bacillati</taxon>
        <taxon>Mycoplasmatota</taxon>
        <taxon>Mycoplasmoidales</taxon>
        <taxon>Metamycoplasmataceae</taxon>
        <taxon>Mycoplasmopsis</taxon>
    </lineage>
</organism>
<keyword evidence="4 10" id="KW-0812">Transmembrane</keyword>
<dbReference type="RefSeq" id="WP_129646175.1">
    <property type="nucleotide sequence ID" value="NZ_LR215037.1"/>
</dbReference>
<dbReference type="UniPathway" id="UPA00085"/>
<evidence type="ECO:0000313" key="12">
    <source>
        <dbReference type="Proteomes" id="UP000290243"/>
    </source>
</evidence>
<comment type="function">
    <text evidence="10">Catalyzes the transfer of an acyl group from acyl-phosphate (acyl-PO(4)) to glycerol-3-phosphate (G3P) to form lysophosphatidic acid (LPA). This enzyme utilizes acyl-phosphate as fatty acyl donor, but not acyl-CoA or acyl-ACP.</text>
</comment>
<name>A0A449B3R6_9BACT</name>
<accession>A0A449B3R6</accession>
<gene>
    <name evidence="10 11" type="primary">plsY</name>
    <name evidence="11" type="ORF">NCTC10168_00158</name>
</gene>
<dbReference type="NCBIfam" id="TIGR00023">
    <property type="entry name" value="glycerol-3-phosphate 1-O-acyltransferase PlsY"/>
    <property type="match status" value="1"/>
</dbReference>
<evidence type="ECO:0000256" key="5">
    <source>
        <dbReference type="ARBA" id="ARBA00022989"/>
    </source>
</evidence>
<keyword evidence="1 10" id="KW-1003">Cell membrane</keyword>
<reference evidence="11 12" key="1">
    <citation type="submission" date="2019-01" db="EMBL/GenBank/DDBJ databases">
        <authorList>
            <consortium name="Pathogen Informatics"/>
        </authorList>
    </citation>
    <scope>NUCLEOTIDE SEQUENCE [LARGE SCALE GENOMIC DNA]</scope>
    <source>
        <strain evidence="11 12">NCTC10168</strain>
    </source>
</reference>
<evidence type="ECO:0000256" key="9">
    <source>
        <dbReference type="ARBA" id="ARBA00023264"/>
    </source>
</evidence>
<dbReference type="GO" id="GO:0005886">
    <property type="term" value="C:plasma membrane"/>
    <property type="evidence" value="ECO:0007669"/>
    <property type="project" value="UniProtKB-SubCell"/>
</dbReference>
<dbReference type="Proteomes" id="UP000290243">
    <property type="component" value="Chromosome"/>
</dbReference>
<dbReference type="PANTHER" id="PTHR30309:SF0">
    <property type="entry name" value="GLYCEROL-3-PHOSPHATE ACYLTRANSFERASE-RELATED"/>
    <property type="match status" value="1"/>
</dbReference>
<evidence type="ECO:0000256" key="4">
    <source>
        <dbReference type="ARBA" id="ARBA00022692"/>
    </source>
</evidence>
<evidence type="ECO:0000256" key="8">
    <source>
        <dbReference type="ARBA" id="ARBA00023209"/>
    </source>
</evidence>
<feature type="transmembrane region" description="Helical" evidence="10">
    <location>
        <begin position="95"/>
        <end position="118"/>
    </location>
</feature>
<evidence type="ECO:0000313" key="11">
    <source>
        <dbReference type="EMBL" id="VEU75242.1"/>
    </source>
</evidence>
<comment type="subcellular location">
    <subcellularLocation>
        <location evidence="10">Cell membrane</location>
        <topology evidence="10">Multi-pass membrane protein</topology>
    </subcellularLocation>
</comment>
<dbReference type="KEGG" id="mmau:NCTC10168_00158"/>
<keyword evidence="9 10" id="KW-1208">Phospholipid metabolism</keyword>
<dbReference type="EMBL" id="LR215037">
    <property type="protein sequence ID" value="VEU75242.1"/>
    <property type="molecule type" value="Genomic_DNA"/>
</dbReference>
<dbReference type="InterPro" id="IPR003811">
    <property type="entry name" value="G3P_acylTferase_PlsY"/>
</dbReference>
<dbReference type="OrthoDB" id="9777124at2"/>
<evidence type="ECO:0000256" key="10">
    <source>
        <dbReference type="HAMAP-Rule" id="MF_01043"/>
    </source>
</evidence>
<keyword evidence="11" id="KW-0012">Acyltransferase</keyword>
<comment type="subunit">
    <text evidence="10">Probably interacts with PlsX.</text>
</comment>
<comment type="pathway">
    <text evidence="10">Lipid metabolism; phospholipid metabolism.</text>
</comment>
<dbReference type="HAMAP" id="MF_01043">
    <property type="entry name" value="PlsY"/>
    <property type="match status" value="1"/>
</dbReference>
<evidence type="ECO:0000256" key="2">
    <source>
        <dbReference type="ARBA" id="ARBA00022516"/>
    </source>
</evidence>